<evidence type="ECO:0000313" key="2">
    <source>
        <dbReference type="Proteomes" id="UP000602198"/>
    </source>
</evidence>
<keyword evidence="2" id="KW-1185">Reference proteome</keyword>
<sequence>MPKIESPATARNTRAPWARRLTLTLGAAATTIGATLILATSAHATPAVARPDTEFDSYCVGSQLVEGTAYSDRGPTWCPPDAVLWPAP</sequence>
<gene>
    <name evidence="1" type="ORF">JK358_15390</name>
</gene>
<dbReference type="RefSeq" id="WP_201948148.1">
    <property type="nucleotide sequence ID" value="NZ_JAERRJ010000005.1"/>
</dbReference>
<comment type="caution">
    <text evidence="1">The sequence shown here is derived from an EMBL/GenBank/DDBJ whole genome shotgun (WGS) entry which is preliminary data.</text>
</comment>
<dbReference type="EMBL" id="JAERRJ010000005">
    <property type="protein sequence ID" value="MBL1075779.1"/>
    <property type="molecule type" value="Genomic_DNA"/>
</dbReference>
<dbReference type="Proteomes" id="UP000602198">
    <property type="component" value="Unassembled WGS sequence"/>
</dbReference>
<evidence type="ECO:0000313" key="1">
    <source>
        <dbReference type="EMBL" id="MBL1075779.1"/>
    </source>
</evidence>
<protein>
    <recommendedName>
        <fullName evidence="3">Secreted protein</fullName>
    </recommendedName>
</protein>
<organism evidence="1 2">
    <name type="scientific">Nocardia acididurans</name>
    <dbReference type="NCBI Taxonomy" id="2802282"/>
    <lineage>
        <taxon>Bacteria</taxon>
        <taxon>Bacillati</taxon>
        <taxon>Actinomycetota</taxon>
        <taxon>Actinomycetes</taxon>
        <taxon>Mycobacteriales</taxon>
        <taxon>Nocardiaceae</taxon>
        <taxon>Nocardia</taxon>
    </lineage>
</organism>
<proteinExistence type="predicted"/>
<accession>A0ABS1M5G8</accession>
<evidence type="ECO:0008006" key="3">
    <source>
        <dbReference type="Google" id="ProtNLM"/>
    </source>
</evidence>
<name>A0ABS1M5G8_9NOCA</name>
<reference evidence="1 2" key="1">
    <citation type="submission" date="2021-01" db="EMBL/GenBank/DDBJ databases">
        <title>WGS of actinomycetes isolated from Thailand.</title>
        <authorList>
            <person name="Thawai C."/>
        </authorList>
    </citation>
    <scope>NUCLEOTIDE SEQUENCE [LARGE SCALE GENOMIC DNA]</scope>
    <source>
        <strain evidence="1 2">LPG 2</strain>
    </source>
</reference>